<evidence type="ECO:0000259" key="5">
    <source>
        <dbReference type="Pfam" id="PF08281"/>
    </source>
</evidence>
<comment type="similarity">
    <text evidence="1">Belongs to the sigma-70 factor family. ECF subfamily.</text>
</comment>
<dbReference type="InterPro" id="IPR036388">
    <property type="entry name" value="WH-like_DNA-bd_sf"/>
</dbReference>
<dbReference type="InterPro" id="IPR014284">
    <property type="entry name" value="RNA_pol_sigma-70_dom"/>
</dbReference>
<dbReference type="InterPro" id="IPR039425">
    <property type="entry name" value="RNA_pol_sigma-70-like"/>
</dbReference>
<dbReference type="GO" id="GO:0003677">
    <property type="term" value="F:DNA binding"/>
    <property type="evidence" value="ECO:0007669"/>
    <property type="project" value="InterPro"/>
</dbReference>
<evidence type="ECO:0000256" key="3">
    <source>
        <dbReference type="ARBA" id="ARBA00023082"/>
    </source>
</evidence>
<dbReference type="SUPFAM" id="SSF88659">
    <property type="entry name" value="Sigma3 and sigma4 domains of RNA polymerase sigma factors"/>
    <property type="match status" value="1"/>
</dbReference>
<dbReference type="InterPro" id="IPR053866">
    <property type="entry name" value="PhyR_sigma2"/>
</dbReference>
<dbReference type="GO" id="GO:0016987">
    <property type="term" value="F:sigma factor activity"/>
    <property type="evidence" value="ECO:0007669"/>
    <property type="project" value="UniProtKB-KW"/>
</dbReference>
<feature type="domain" description="PhyR sigma2" evidence="6">
    <location>
        <begin position="12"/>
        <end position="64"/>
    </location>
</feature>
<protein>
    <submittedName>
        <fullName evidence="7">RNA polymerase sigma-70 factor (ECF subfamily)</fullName>
    </submittedName>
</protein>
<comment type="caution">
    <text evidence="7">The sequence shown here is derived from an EMBL/GenBank/DDBJ whole genome shotgun (WGS) entry which is preliminary data.</text>
</comment>
<dbReference type="InterPro" id="IPR013249">
    <property type="entry name" value="RNA_pol_sigma70_r4_t2"/>
</dbReference>
<accession>A0A318E816</accession>
<sequence>MHKHDDFDWLLEQEIPHLRRYAMALCGHDAEADDLVQDCLERALRKRCLWLRQGRLRSWLFRMLYRVYLNRRRDQRHERAHLSLDGLPLEPAQAATQLPHAECLDMLLALRHLPEEQRSAILLIALEDLSYEEAAWVLRVPIGTLRSRIARGRAALRSLCEPSVQATAPVVLRRVK</sequence>
<name>A0A318E816_9GAMM</name>
<dbReference type="SUPFAM" id="SSF88946">
    <property type="entry name" value="Sigma2 domain of RNA polymerase sigma factors"/>
    <property type="match status" value="1"/>
</dbReference>
<dbReference type="GO" id="GO:0006352">
    <property type="term" value="P:DNA-templated transcription initiation"/>
    <property type="evidence" value="ECO:0007669"/>
    <property type="project" value="InterPro"/>
</dbReference>
<dbReference type="InterPro" id="IPR013325">
    <property type="entry name" value="RNA_pol_sigma_r2"/>
</dbReference>
<dbReference type="InterPro" id="IPR013324">
    <property type="entry name" value="RNA_pol_sigma_r3/r4-like"/>
</dbReference>
<dbReference type="CDD" id="cd06171">
    <property type="entry name" value="Sigma70_r4"/>
    <property type="match status" value="1"/>
</dbReference>
<evidence type="ECO:0000259" key="6">
    <source>
        <dbReference type="Pfam" id="PF22029"/>
    </source>
</evidence>
<dbReference type="Proteomes" id="UP000248330">
    <property type="component" value="Unassembled WGS sequence"/>
</dbReference>
<keyword evidence="3" id="KW-0731">Sigma factor</keyword>
<feature type="domain" description="RNA polymerase sigma factor 70 region 4 type 2" evidence="5">
    <location>
        <begin position="106"/>
        <end position="156"/>
    </location>
</feature>
<keyword evidence="8" id="KW-1185">Reference proteome</keyword>
<dbReference type="Gene3D" id="1.10.10.10">
    <property type="entry name" value="Winged helix-like DNA-binding domain superfamily/Winged helix DNA-binding domain"/>
    <property type="match status" value="1"/>
</dbReference>
<evidence type="ECO:0000313" key="7">
    <source>
        <dbReference type="EMBL" id="PXV65219.1"/>
    </source>
</evidence>
<evidence type="ECO:0000313" key="8">
    <source>
        <dbReference type="Proteomes" id="UP000248330"/>
    </source>
</evidence>
<proteinExistence type="inferred from homology"/>
<dbReference type="Gene3D" id="1.10.1740.10">
    <property type="match status" value="1"/>
</dbReference>
<dbReference type="AlphaFoldDB" id="A0A318E816"/>
<gene>
    <name evidence="7" type="ORF">C8D93_11037</name>
</gene>
<dbReference type="PANTHER" id="PTHR43133">
    <property type="entry name" value="RNA POLYMERASE ECF-TYPE SIGMA FACTO"/>
    <property type="match status" value="1"/>
</dbReference>
<dbReference type="Pfam" id="PF22029">
    <property type="entry name" value="PhyR_sigma2"/>
    <property type="match status" value="1"/>
</dbReference>
<evidence type="ECO:0000256" key="1">
    <source>
        <dbReference type="ARBA" id="ARBA00010641"/>
    </source>
</evidence>
<dbReference type="NCBIfam" id="TIGR02937">
    <property type="entry name" value="sigma70-ECF"/>
    <property type="match status" value="1"/>
</dbReference>
<dbReference type="PANTHER" id="PTHR43133:SF25">
    <property type="entry name" value="RNA POLYMERASE SIGMA FACTOR RFAY-RELATED"/>
    <property type="match status" value="1"/>
</dbReference>
<evidence type="ECO:0000256" key="4">
    <source>
        <dbReference type="ARBA" id="ARBA00023163"/>
    </source>
</evidence>
<evidence type="ECO:0000256" key="2">
    <source>
        <dbReference type="ARBA" id="ARBA00023015"/>
    </source>
</evidence>
<dbReference type="Pfam" id="PF08281">
    <property type="entry name" value="Sigma70_r4_2"/>
    <property type="match status" value="1"/>
</dbReference>
<organism evidence="7 8">
    <name type="scientific">Sinimarinibacterium flocculans</name>
    <dbReference type="NCBI Taxonomy" id="985250"/>
    <lineage>
        <taxon>Bacteria</taxon>
        <taxon>Pseudomonadati</taxon>
        <taxon>Pseudomonadota</taxon>
        <taxon>Gammaproteobacteria</taxon>
        <taxon>Nevskiales</taxon>
        <taxon>Nevskiaceae</taxon>
        <taxon>Sinimarinibacterium</taxon>
    </lineage>
</organism>
<keyword evidence="2" id="KW-0805">Transcription regulation</keyword>
<dbReference type="RefSeq" id="WP_110266262.1">
    <property type="nucleotide sequence ID" value="NZ_CAKZQT010000018.1"/>
</dbReference>
<reference evidence="7 8" key="1">
    <citation type="submission" date="2018-04" db="EMBL/GenBank/DDBJ databases">
        <title>Genomic Encyclopedia of Type Strains, Phase IV (KMG-IV): sequencing the most valuable type-strain genomes for metagenomic binning, comparative biology and taxonomic classification.</title>
        <authorList>
            <person name="Goeker M."/>
        </authorList>
    </citation>
    <scope>NUCLEOTIDE SEQUENCE [LARGE SCALE GENOMIC DNA]</scope>
    <source>
        <strain evidence="7 8">DSM 104150</strain>
    </source>
</reference>
<dbReference type="EMBL" id="QICN01000010">
    <property type="protein sequence ID" value="PXV65219.1"/>
    <property type="molecule type" value="Genomic_DNA"/>
</dbReference>
<keyword evidence="4" id="KW-0804">Transcription</keyword>
<dbReference type="OrthoDB" id="9797134at2"/>